<name>A0A4S1CAS5_9BACT</name>
<keyword evidence="3" id="KW-1185">Reference proteome</keyword>
<reference evidence="2 3" key="1">
    <citation type="submission" date="2019-04" db="EMBL/GenBank/DDBJ databases">
        <title>Geobacter oryzae sp. nov., ferric-reducing bacteria isolated from paddy soil.</title>
        <authorList>
            <person name="Xu Z."/>
            <person name="Masuda Y."/>
            <person name="Itoh H."/>
            <person name="Senoo K."/>
        </authorList>
    </citation>
    <scope>NUCLEOTIDE SEQUENCE [LARGE SCALE GENOMIC DNA]</scope>
    <source>
        <strain evidence="2 3">Red111</strain>
    </source>
</reference>
<feature type="chain" id="PRO_5020638418" evidence="1">
    <location>
        <begin position="25"/>
        <end position="251"/>
    </location>
</feature>
<keyword evidence="1" id="KW-0732">Signal</keyword>
<comment type="caution">
    <text evidence="2">The sequence shown here is derived from an EMBL/GenBank/DDBJ whole genome shotgun (WGS) entry which is preliminary data.</text>
</comment>
<dbReference type="Proteomes" id="UP000306416">
    <property type="component" value="Unassembled WGS sequence"/>
</dbReference>
<dbReference type="Pfam" id="PF11306">
    <property type="entry name" value="DUF3108"/>
    <property type="match status" value="1"/>
</dbReference>
<dbReference type="AlphaFoldDB" id="A0A4S1CAS5"/>
<feature type="signal peptide" evidence="1">
    <location>
        <begin position="1"/>
        <end position="24"/>
    </location>
</feature>
<organism evidence="2 3">
    <name type="scientific">Geomonas terrae</name>
    <dbReference type="NCBI Taxonomy" id="2562681"/>
    <lineage>
        <taxon>Bacteria</taxon>
        <taxon>Pseudomonadati</taxon>
        <taxon>Thermodesulfobacteriota</taxon>
        <taxon>Desulfuromonadia</taxon>
        <taxon>Geobacterales</taxon>
        <taxon>Geobacteraceae</taxon>
        <taxon>Geomonas</taxon>
    </lineage>
</organism>
<dbReference type="EMBL" id="SRSC01000006">
    <property type="protein sequence ID" value="TGU70030.1"/>
    <property type="molecule type" value="Genomic_DNA"/>
</dbReference>
<dbReference type="InterPro" id="IPR021457">
    <property type="entry name" value="DUF3108"/>
</dbReference>
<evidence type="ECO:0000256" key="1">
    <source>
        <dbReference type="SAM" id="SignalP"/>
    </source>
</evidence>
<evidence type="ECO:0000313" key="2">
    <source>
        <dbReference type="EMBL" id="TGU70030.1"/>
    </source>
</evidence>
<protein>
    <submittedName>
        <fullName evidence="2">DUF3108 domain-containing protein</fullName>
    </submittedName>
</protein>
<evidence type="ECO:0000313" key="3">
    <source>
        <dbReference type="Proteomes" id="UP000306416"/>
    </source>
</evidence>
<proteinExistence type="predicted"/>
<accession>A0A4S1CAS5</accession>
<gene>
    <name evidence="2" type="ORF">E4633_19700</name>
</gene>
<dbReference type="RefSeq" id="WP_135872954.1">
    <property type="nucleotide sequence ID" value="NZ_SRSC01000006.1"/>
</dbReference>
<sequence>MKLSALLSLSAVLVLSLSAIPASAMSPNEKLIYDVSWTGVKAGTTVQEATTKGGEIHIVTTTRSMPWLDTFFKVDDRAESVVQRGSGDRFGVPTYFRNKISEGTHRKLKEARFDQQKLKVESRDLLHKTQRVDDIGPNTFDPLSIVYYVRSLQLSPGKSLHVDIYDCKKLWNTEVKVLNREEIDTPVGRFKTIVVQPLMKADGFFNRSGEIKVWLTDDALKIPVMVTTKVKIGKIKAVLVGGSYWPQSAQR</sequence>